<sequence length="133" mass="14221">MPGGGTRSPCQISETASASLQNRFYGKLCSKHLNFPLNEQKANSFPPIPPAYMSRNRNTIAWVGSWSSDAGNEAFSKPGVPASKCFLPHLLILVSNVVPTIGHGRSKGNESSTIKGGFNLTATFALLVERLCA</sequence>
<reference evidence="2" key="1">
    <citation type="journal article" date="2010" name="Genome Res.">
        <title>Population genomic sequencing of Coccidioides fungi reveals recent hybridization and transposon control.</title>
        <authorList>
            <person name="Neafsey D.E."/>
            <person name="Barker B.M."/>
            <person name="Sharpton T.J."/>
            <person name="Stajich J.E."/>
            <person name="Park D.J."/>
            <person name="Whiston E."/>
            <person name="Hung C.-Y."/>
            <person name="McMahan C."/>
            <person name="White J."/>
            <person name="Sykes S."/>
            <person name="Heiman D."/>
            <person name="Young S."/>
            <person name="Zeng Q."/>
            <person name="Abouelleil A."/>
            <person name="Aftuck L."/>
            <person name="Bessette D."/>
            <person name="Brown A."/>
            <person name="FitzGerald M."/>
            <person name="Lui A."/>
            <person name="Macdonald J.P."/>
            <person name="Priest M."/>
            <person name="Orbach M.J."/>
            <person name="Galgiani J.N."/>
            <person name="Kirkland T.N."/>
            <person name="Cole G.T."/>
            <person name="Birren B.W."/>
            <person name="Henn M.R."/>
            <person name="Taylor J.W."/>
            <person name="Rounsley S.D."/>
        </authorList>
    </citation>
    <scope>NUCLEOTIDE SEQUENCE [LARGE SCALE GENOMIC DNA]</scope>
    <source>
        <strain evidence="2">RMSCC 3703</strain>
    </source>
</reference>
<dbReference type="EMBL" id="DS268155">
    <property type="protein sequence ID" value="KMU77363.1"/>
    <property type="molecule type" value="Genomic_DNA"/>
</dbReference>
<gene>
    <name evidence="1" type="ORF">CISG_06611</name>
</gene>
<evidence type="ECO:0000313" key="2">
    <source>
        <dbReference type="Proteomes" id="UP000054559"/>
    </source>
</evidence>
<protein>
    <submittedName>
        <fullName evidence="1">Uncharacterized protein</fullName>
    </submittedName>
</protein>
<accession>A0A0J8R119</accession>
<organism evidence="1 2">
    <name type="scientific">Coccidioides immitis RMSCC 3703</name>
    <dbReference type="NCBI Taxonomy" id="454286"/>
    <lineage>
        <taxon>Eukaryota</taxon>
        <taxon>Fungi</taxon>
        <taxon>Dikarya</taxon>
        <taxon>Ascomycota</taxon>
        <taxon>Pezizomycotina</taxon>
        <taxon>Eurotiomycetes</taxon>
        <taxon>Eurotiomycetidae</taxon>
        <taxon>Onygenales</taxon>
        <taxon>Onygenaceae</taxon>
        <taxon>Coccidioides</taxon>
    </lineage>
</organism>
<dbReference type="AlphaFoldDB" id="A0A0J8R119"/>
<name>A0A0J8R119_COCIT</name>
<dbReference type="Proteomes" id="UP000054559">
    <property type="component" value="Unassembled WGS sequence"/>
</dbReference>
<evidence type="ECO:0000313" key="1">
    <source>
        <dbReference type="EMBL" id="KMU77363.1"/>
    </source>
</evidence>
<proteinExistence type="predicted"/>